<proteinExistence type="predicted"/>
<sequence>MIIFGFLCTLYIAVPSNTNREAEGPAGGRWGDGRGVTRSKERELLHIQGAQGISWDARGRSRIFAV</sequence>
<feature type="chain" id="PRO_5020041367" description="Secreted protein" evidence="1">
    <location>
        <begin position="19"/>
        <end position="66"/>
    </location>
</feature>
<protein>
    <recommendedName>
        <fullName evidence="4">Secreted protein</fullName>
    </recommendedName>
</protein>
<dbReference type="EMBL" id="BGZK01000076">
    <property type="protein sequence ID" value="GBP15995.1"/>
    <property type="molecule type" value="Genomic_DNA"/>
</dbReference>
<evidence type="ECO:0000313" key="3">
    <source>
        <dbReference type="Proteomes" id="UP000299102"/>
    </source>
</evidence>
<keyword evidence="1" id="KW-0732">Signal</keyword>
<comment type="caution">
    <text evidence="2">The sequence shown here is derived from an EMBL/GenBank/DDBJ whole genome shotgun (WGS) entry which is preliminary data.</text>
</comment>
<evidence type="ECO:0000313" key="2">
    <source>
        <dbReference type="EMBL" id="GBP15995.1"/>
    </source>
</evidence>
<evidence type="ECO:0000256" key="1">
    <source>
        <dbReference type="SAM" id="SignalP"/>
    </source>
</evidence>
<organism evidence="2 3">
    <name type="scientific">Eumeta variegata</name>
    <name type="common">Bagworm moth</name>
    <name type="synonym">Eumeta japonica</name>
    <dbReference type="NCBI Taxonomy" id="151549"/>
    <lineage>
        <taxon>Eukaryota</taxon>
        <taxon>Metazoa</taxon>
        <taxon>Ecdysozoa</taxon>
        <taxon>Arthropoda</taxon>
        <taxon>Hexapoda</taxon>
        <taxon>Insecta</taxon>
        <taxon>Pterygota</taxon>
        <taxon>Neoptera</taxon>
        <taxon>Endopterygota</taxon>
        <taxon>Lepidoptera</taxon>
        <taxon>Glossata</taxon>
        <taxon>Ditrysia</taxon>
        <taxon>Tineoidea</taxon>
        <taxon>Psychidae</taxon>
        <taxon>Oiketicinae</taxon>
        <taxon>Eumeta</taxon>
    </lineage>
</organism>
<dbReference type="AlphaFoldDB" id="A0A4C1TPU9"/>
<reference evidence="2 3" key="1">
    <citation type="journal article" date="2019" name="Commun. Biol.">
        <title>The bagworm genome reveals a unique fibroin gene that provides high tensile strength.</title>
        <authorList>
            <person name="Kono N."/>
            <person name="Nakamura H."/>
            <person name="Ohtoshi R."/>
            <person name="Tomita M."/>
            <person name="Numata K."/>
            <person name="Arakawa K."/>
        </authorList>
    </citation>
    <scope>NUCLEOTIDE SEQUENCE [LARGE SCALE GENOMIC DNA]</scope>
</reference>
<accession>A0A4C1TPU9</accession>
<name>A0A4C1TPU9_EUMVA</name>
<keyword evidence="3" id="KW-1185">Reference proteome</keyword>
<gene>
    <name evidence="2" type="ORF">EVAR_94343_1</name>
</gene>
<feature type="signal peptide" evidence="1">
    <location>
        <begin position="1"/>
        <end position="18"/>
    </location>
</feature>
<evidence type="ECO:0008006" key="4">
    <source>
        <dbReference type="Google" id="ProtNLM"/>
    </source>
</evidence>
<dbReference type="Proteomes" id="UP000299102">
    <property type="component" value="Unassembled WGS sequence"/>
</dbReference>